<feature type="domain" description="RING-type" evidence="2">
    <location>
        <begin position="857"/>
        <end position="895"/>
    </location>
</feature>
<dbReference type="InterPro" id="IPR013083">
    <property type="entry name" value="Znf_RING/FYVE/PHD"/>
</dbReference>
<gene>
    <name evidence="3" type="ORF">Klosneuvirus_3_149</name>
</gene>
<keyword evidence="1" id="KW-0862">Zinc</keyword>
<dbReference type="SMART" id="SM00184">
    <property type="entry name" value="RING"/>
    <property type="match status" value="1"/>
</dbReference>
<dbReference type="InterPro" id="IPR001841">
    <property type="entry name" value="Znf_RING"/>
</dbReference>
<evidence type="ECO:0000259" key="2">
    <source>
        <dbReference type="PROSITE" id="PS50089"/>
    </source>
</evidence>
<evidence type="ECO:0000256" key="1">
    <source>
        <dbReference type="PROSITE-ProRule" id="PRU00175"/>
    </source>
</evidence>
<keyword evidence="1" id="KW-0479">Metal-binding</keyword>
<dbReference type="InterPro" id="IPR047126">
    <property type="entry name" value="RNF141-like"/>
</dbReference>
<keyword evidence="1" id="KW-0863">Zinc-finger</keyword>
<dbReference type="Pfam" id="PF13920">
    <property type="entry name" value="zf-C3HC4_3"/>
    <property type="match status" value="1"/>
</dbReference>
<dbReference type="Gene3D" id="3.30.40.10">
    <property type="entry name" value="Zinc/RING finger domain, C3HC4 (zinc finger)"/>
    <property type="match status" value="1"/>
</dbReference>
<dbReference type="GO" id="GO:0008270">
    <property type="term" value="F:zinc ion binding"/>
    <property type="evidence" value="ECO:0007669"/>
    <property type="project" value="UniProtKB-KW"/>
</dbReference>
<dbReference type="PANTHER" id="PTHR12109">
    <property type="entry name" value="RING FINGER PROTEIN 141-RELATED"/>
    <property type="match status" value="1"/>
</dbReference>
<dbReference type="PROSITE" id="PS50089">
    <property type="entry name" value="ZF_RING_2"/>
    <property type="match status" value="1"/>
</dbReference>
<proteinExistence type="predicted"/>
<dbReference type="Pfam" id="PF19062">
    <property type="entry name" value="DUF5758"/>
    <property type="match status" value="1"/>
</dbReference>
<dbReference type="SUPFAM" id="SSF57850">
    <property type="entry name" value="RING/U-box"/>
    <property type="match status" value="1"/>
</dbReference>
<protein>
    <submittedName>
        <fullName evidence="3">RING finger domain protein</fullName>
    </submittedName>
</protein>
<dbReference type="InterPro" id="IPR043919">
    <property type="entry name" value="DUF5758"/>
</dbReference>
<name>A0A1V0SK66_9VIRU</name>
<organism evidence="3">
    <name type="scientific">Klosneuvirus KNV1</name>
    <dbReference type="NCBI Taxonomy" id="1977640"/>
    <lineage>
        <taxon>Viruses</taxon>
        <taxon>Varidnaviria</taxon>
        <taxon>Bamfordvirae</taxon>
        <taxon>Nucleocytoviricota</taxon>
        <taxon>Megaviricetes</taxon>
        <taxon>Imitervirales</taxon>
        <taxon>Mimiviridae</taxon>
        <taxon>Klosneuvirinae</taxon>
        <taxon>Klosneuvirus</taxon>
    </lineage>
</organism>
<sequence length="904" mass="105658">MINIKNVMATILVEQLQLDHLFDHYKDPLKTIQQNKPIVQPIDQNIITRKQNILKWNQKHENIVTLYKYLSHFKQNTEEFYGTFKQYRTPWFKKIGKNIYMKEAIGCVSSEEHNLPFYYYCEIRDGHSNQSNLLNHPICIKFDPKDGNIALTDEIKQLHKQGKLCSITDIGKFFDKSKYQTNLHYRQFQSKTFTSITKPMDIVMYIEKLIEDKSALGIKDALNLNALTKIKRIEIITHMDKENKKMTKREKFIADNSVMTRRTVIADDLDELDAKATSTKIKITKGDEVTTIRYLINHEKLTKTEIDHNITSISFTGKGCMIKTLCDFLGLQCNNTITFTDKDNFDTTIISGVINLLKKYNISDDYKPVNQVKHNINVESIYKILSDYYLHYHRQGELFPLKYDFANGQVYIKTVDLLTISVEFNNKRFEIYVIKDNDYLKYVGKIENMYIPEAKTLSYNMQLVHTYESIIGKMNDKDVHIQFDKQYMSEYIGKLNLQINPHFENIDLKFIDSKVCDIMVSDNNIAKFYCKLMIEYNEKIVYIDHFAEEIETFYKNNQCELVYLQNNATTVIKGQYNPRSHMNGTTTTTNGSDNKTYDIKYDQVKRTKYDEKGFDAEYTIDNTGTLVITTKPPEPKPPKKYGFKAAYSSIDGSKCIVKLELLPDSKVATDGYQDKLRTNKAQVIGIFKYKSDWNSKVEYIYPSLNEAYSGHDRYFKYRLGETVSVYNFDPNLHHVCVPGIHFFMKQEDALRFHGTSTSKYNISEYEKMDKYDTDNVNNDDAYQSILIPDSQLIIPETKEEKYDNAGSDDEDAIIITQFDKKLIEKEIKEEKLVNKTNLIIESDDEEKNASSDNEDQCKVCYDKQADTIIMECQHQMCKRCFDAWIVLENTCPFCRGNIDYYLDK</sequence>
<dbReference type="EMBL" id="KY684110">
    <property type="protein sequence ID" value="ARF12014.1"/>
    <property type="molecule type" value="Genomic_DNA"/>
</dbReference>
<evidence type="ECO:0000313" key="3">
    <source>
        <dbReference type="EMBL" id="ARF12014.1"/>
    </source>
</evidence>
<reference evidence="3" key="1">
    <citation type="journal article" date="2017" name="Science">
        <title>Giant viruses with an expanded complement of translation system components.</title>
        <authorList>
            <person name="Schulz F."/>
            <person name="Yutin N."/>
            <person name="Ivanova N.N."/>
            <person name="Ortega D.R."/>
            <person name="Lee T.K."/>
            <person name="Vierheilig J."/>
            <person name="Daims H."/>
            <person name="Horn M."/>
            <person name="Wagner M."/>
            <person name="Jensen G.J."/>
            <person name="Kyrpides N.C."/>
            <person name="Koonin E.V."/>
            <person name="Woyke T."/>
        </authorList>
    </citation>
    <scope>NUCLEOTIDE SEQUENCE</scope>
    <source>
        <strain evidence="3">KNV1</strain>
    </source>
</reference>
<dbReference type="PANTHER" id="PTHR12109:SF5">
    <property type="entry name" value="RING-TYPE DOMAIN-CONTAINING PROTEIN"/>
    <property type="match status" value="1"/>
</dbReference>
<accession>A0A1V0SK66</accession>